<dbReference type="EMBL" id="CAJVPQ010000258">
    <property type="protein sequence ID" value="CAG8463579.1"/>
    <property type="molecule type" value="Genomic_DNA"/>
</dbReference>
<evidence type="ECO:0000313" key="1">
    <source>
        <dbReference type="EMBL" id="CAG8463579.1"/>
    </source>
</evidence>
<organism evidence="1 2">
    <name type="scientific">Funneliformis caledonium</name>
    <dbReference type="NCBI Taxonomy" id="1117310"/>
    <lineage>
        <taxon>Eukaryota</taxon>
        <taxon>Fungi</taxon>
        <taxon>Fungi incertae sedis</taxon>
        <taxon>Mucoromycota</taxon>
        <taxon>Glomeromycotina</taxon>
        <taxon>Glomeromycetes</taxon>
        <taxon>Glomerales</taxon>
        <taxon>Glomeraceae</taxon>
        <taxon>Funneliformis</taxon>
    </lineage>
</organism>
<dbReference type="AlphaFoldDB" id="A0A9N8VWM8"/>
<name>A0A9N8VWM8_9GLOM</name>
<proteinExistence type="predicted"/>
<gene>
    <name evidence="1" type="ORF">FCALED_LOCUS1868</name>
</gene>
<evidence type="ECO:0000313" key="2">
    <source>
        <dbReference type="Proteomes" id="UP000789570"/>
    </source>
</evidence>
<sequence length="41" mass="4702">MGWACNTENYKLSKIHSQKDGMEKELGAAVRIFMWGTRNEA</sequence>
<comment type="caution">
    <text evidence="1">The sequence shown here is derived from an EMBL/GenBank/DDBJ whole genome shotgun (WGS) entry which is preliminary data.</text>
</comment>
<keyword evidence="2" id="KW-1185">Reference proteome</keyword>
<protein>
    <submittedName>
        <fullName evidence="1">12628_t:CDS:1</fullName>
    </submittedName>
</protein>
<dbReference type="Proteomes" id="UP000789570">
    <property type="component" value="Unassembled WGS sequence"/>
</dbReference>
<reference evidence="1" key="1">
    <citation type="submission" date="2021-06" db="EMBL/GenBank/DDBJ databases">
        <authorList>
            <person name="Kallberg Y."/>
            <person name="Tangrot J."/>
            <person name="Rosling A."/>
        </authorList>
    </citation>
    <scope>NUCLEOTIDE SEQUENCE</scope>
    <source>
        <strain evidence="1">UK204</strain>
    </source>
</reference>
<accession>A0A9N8VWM8</accession>